<dbReference type="AlphaFoldDB" id="A0AAE1W500"/>
<keyword evidence="1" id="KW-0812">Transmembrane</keyword>
<evidence type="ECO:0000256" key="1">
    <source>
        <dbReference type="SAM" id="Phobius"/>
    </source>
</evidence>
<name>A0AAE1W500_9LAMI</name>
<reference evidence="2" key="1">
    <citation type="submission" date="2020-06" db="EMBL/GenBank/DDBJ databases">
        <authorList>
            <person name="Li T."/>
            <person name="Hu X."/>
            <person name="Zhang T."/>
            <person name="Song X."/>
            <person name="Zhang H."/>
            <person name="Dai N."/>
            <person name="Sheng W."/>
            <person name="Hou X."/>
            <person name="Wei L."/>
        </authorList>
    </citation>
    <scope>NUCLEOTIDE SEQUENCE</scope>
    <source>
        <strain evidence="2">K16</strain>
        <tissue evidence="2">Leaf</tissue>
    </source>
</reference>
<evidence type="ECO:0000313" key="2">
    <source>
        <dbReference type="EMBL" id="KAK4386905.1"/>
    </source>
</evidence>
<gene>
    <name evidence="2" type="ORF">Sango_2561100</name>
</gene>
<sequence length="102" mass="11248">MEITEKLLKFKFHILSFFAFSFLIITVCYLAPRFLDILKYFWPLLVSTALFLVAVVVFDRISPLSVESPGEKAGDGLLEFVAGEPATGEADAAAEEESAKAE</sequence>
<evidence type="ECO:0000313" key="3">
    <source>
        <dbReference type="Proteomes" id="UP001289374"/>
    </source>
</evidence>
<keyword evidence="3" id="KW-1185">Reference proteome</keyword>
<dbReference type="EMBL" id="JACGWL010000015">
    <property type="protein sequence ID" value="KAK4386905.1"/>
    <property type="molecule type" value="Genomic_DNA"/>
</dbReference>
<protein>
    <recommendedName>
        <fullName evidence="4">Transmembrane protein</fullName>
    </recommendedName>
</protein>
<comment type="caution">
    <text evidence="2">The sequence shown here is derived from an EMBL/GenBank/DDBJ whole genome shotgun (WGS) entry which is preliminary data.</text>
</comment>
<reference evidence="2" key="2">
    <citation type="journal article" date="2024" name="Plant">
        <title>Genomic evolution and insights into agronomic trait innovations of Sesamum species.</title>
        <authorList>
            <person name="Miao H."/>
            <person name="Wang L."/>
            <person name="Qu L."/>
            <person name="Liu H."/>
            <person name="Sun Y."/>
            <person name="Le M."/>
            <person name="Wang Q."/>
            <person name="Wei S."/>
            <person name="Zheng Y."/>
            <person name="Lin W."/>
            <person name="Duan Y."/>
            <person name="Cao H."/>
            <person name="Xiong S."/>
            <person name="Wang X."/>
            <person name="Wei L."/>
            <person name="Li C."/>
            <person name="Ma Q."/>
            <person name="Ju M."/>
            <person name="Zhao R."/>
            <person name="Li G."/>
            <person name="Mu C."/>
            <person name="Tian Q."/>
            <person name="Mei H."/>
            <person name="Zhang T."/>
            <person name="Gao T."/>
            <person name="Zhang H."/>
        </authorList>
    </citation>
    <scope>NUCLEOTIDE SEQUENCE</scope>
    <source>
        <strain evidence="2">K16</strain>
    </source>
</reference>
<dbReference type="Proteomes" id="UP001289374">
    <property type="component" value="Unassembled WGS sequence"/>
</dbReference>
<organism evidence="2 3">
    <name type="scientific">Sesamum angolense</name>
    <dbReference type="NCBI Taxonomy" id="2727404"/>
    <lineage>
        <taxon>Eukaryota</taxon>
        <taxon>Viridiplantae</taxon>
        <taxon>Streptophyta</taxon>
        <taxon>Embryophyta</taxon>
        <taxon>Tracheophyta</taxon>
        <taxon>Spermatophyta</taxon>
        <taxon>Magnoliopsida</taxon>
        <taxon>eudicotyledons</taxon>
        <taxon>Gunneridae</taxon>
        <taxon>Pentapetalae</taxon>
        <taxon>asterids</taxon>
        <taxon>lamiids</taxon>
        <taxon>Lamiales</taxon>
        <taxon>Pedaliaceae</taxon>
        <taxon>Sesamum</taxon>
    </lineage>
</organism>
<proteinExistence type="predicted"/>
<keyword evidence="1" id="KW-0472">Membrane</keyword>
<dbReference type="PANTHER" id="PTHR34125">
    <property type="entry name" value="OS01G0762900 PROTEIN"/>
    <property type="match status" value="1"/>
</dbReference>
<keyword evidence="1" id="KW-1133">Transmembrane helix</keyword>
<feature type="transmembrane region" description="Helical" evidence="1">
    <location>
        <begin position="40"/>
        <end position="58"/>
    </location>
</feature>
<feature type="transmembrane region" description="Helical" evidence="1">
    <location>
        <begin position="12"/>
        <end position="34"/>
    </location>
</feature>
<evidence type="ECO:0008006" key="4">
    <source>
        <dbReference type="Google" id="ProtNLM"/>
    </source>
</evidence>
<dbReference type="PANTHER" id="PTHR34125:SF2">
    <property type="entry name" value="TRANSMEMBRANE PROTEIN"/>
    <property type="match status" value="1"/>
</dbReference>
<accession>A0AAE1W500</accession>